<dbReference type="EMBL" id="AP025739">
    <property type="protein sequence ID" value="BDI33497.1"/>
    <property type="molecule type" value="Genomic_DNA"/>
</dbReference>
<dbReference type="Proteomes" id="UP000287394">
    <property type="component" value="Chromosome"/>
</dbReference>
<dbReference type="KEGG" id="ccot:CCAX7_55480"/>
<dbReference type="GO" id="GO:0004803">
    <property type="term" value="F:transposase activity"/>
    <property type="evidence" value="ECO:0007669"/>
    <property type="project" value="InterPro"/>
</dbReference>
<evidence type="ECO:0000256" key="3">
    <source>
        <dbReference type="ARBA" id="ARBA00022578"/>
    </source>
</evidence>
<dbReference type="PANTHER" id="PTHR33293">
    <property type="entry name" value="INSERTION ELEMENT IS1 1 PROTEIN INSB-RELATED"/>
    <property type="match status" value="1"/>
</dbReference>
<comment type="similarity">
    <text evidence="2">Belongs to the transposase 27 family.</text>
</comment>
<proteinExistence type="inferred from homology"/>
<organism evidence="5 6">
    <name type="scientific">Capsulimonas corticalis</name>
    <dbReference type="NCBI Taxonomy" id="2219043"/>
    <lineage>
        <taxon>Bacteria</taxon>
        <taxon>Bacillati</taxon>
        <taxon>Armatimonadota</taxon>
        <taxon>Armatimonadia</taxon>
        <taxon>Capsulimonadales</taxon>
        <taxon>Capsulimonadaceae</taxon>
        <taxon>Capsulimonas</taxon>
    </lineage>
</organism>
<comment type="function">
    <text evidence="1">Absolutely required for transposition of IS1.</text>
</comment>
<dbReference type="NCBIfam" id="NF033558">
    <property type="entry name" value="transpos_IS1"/>
    <property type="match status" value="1"/>
</dbReference>
<dbReference type="InterPro" id="IPR005063">
    <property type="entry name" value="Transposase_27"/>
</dbReference>
<protein>
    <submittedName>
        <fullName evidence="5">IS1 transposase</fullName>
    </submittedName>
</protein>
<sequence>MELDEIWSFVLRRKSKRWVWLAMCRRTRQIVAYAIGDRGRKTCRILRERIPEAYKTSLMFTDFWDAYQTVLPDEQHVITDKGDGETNHIERFNNVLRQRLARFVRRTLSFSKIDTMHDNCLRLFLHEYNLLIKNST</sequence>
<evidence type="ECO:0000256" key="1">
    <source>
        <dbReference type="ARBA" id="ARBA00004091"/>
    </source>
</evidence>
<evidence type="ECO:0000256" key="2">
    <source>
        <dbReference type="ARBA" id="ARBA00008841"/>
    </source>
</evidence>
<dbReference type="OrthoDB" id="964996at2"/>
<dbReference type="PANTHER" id="PTHR33293:SF1">
    <property type="entry name" value="INSERTION ELEMENT IS1 1 PROTEIN INSB-RELATED"/>
    <property type="match status" value="1"/>
</dbReference>
<dbReference type="GO" id="GO:0006313">
    <property type="term" value="P:DNA transposition"/>
    <property type="evidence" value="ECO:0007669"/>
    <property type="project" value="InterPro"/>
</dbReference>
<dbReference type="AlphaFoldDB" id="A0A402D0Z5"/>
<dbReference type="Pfam" id="PF03400">
    <property type="entry name" value="DDE_Tnp_IS1"/>
    <property type="match status" value="1"/>
</dbReference>
<gene>
    <name evidence="5" type="ORF">CCAX7_55480</name>
</gene>
<name>A0A402D0Z5_9BACT</name>
<keyword evidence="4" id="KW-0233">DNA recombination</keyword>
<reference evidence="5 6" key="1">
    <citation type="journal article" date="2019" name="Int. J. Syst. Evol. Microbiol.">
        <title>Capsulimonas corticalis gen. nov., sp. nov., an aerobic capsulated bacterium, of a novel bacterial order, Capsulimonadales ord. nov., of the class Armatimonadia of the phylum Armatimonadetes.</title>
        <authorList>
            <person name="Li J."/>
            <person name="Kudo C."/>
            <person name="Tonouchi A."/>
        </authorList>
    </citation>
    <scope>NUCLEOTIDE SEQUENCE [LARGE SCALE GENOMIC DNA]</scope>
    <source>
        <strain evidence="5 6">AX-7</strain>
    </source>
</reference>
<dbReference type="GO" id="GO:0003677">
    <property type="term" value="F:DNA binding"/>
    <property type="evidence" value="ECO:0007669"/>
    <property type="project" value="InterPro"/>
</dbReference>
<evidence type="ECO:0000256" key="4">
    <source>
        <dbReference type="ARBA" id="ARBA00023172"/>
    </source>
</evidence>
<evidence type="ECO:0000313" key="6">
    <source>
        <dbReference type="Proteomes" id="UP000287394"/>
    </source>
</evidence>
<keyword evidence="6" id="KW-1185">Reference proteome</keyword>
<dbReference type="InterPro" id="IPR051354">
    <property type="entry name" value="Transposase_27_IS1"/>
</dbReference>
<keyword evidence="3" id="KW-0815">Transposition</keyword>
<evidence type="ECO:0000313" key="5">
    <source>
        <dbReference type="EMBL" id="BDI33497.1"/>
    </source>
</evidence>
<accession>A0A402D0Z5</accession>